<organism evidence="1 2">
    <name type="scientific">Craterilacuibacter sinensis</name>
    <dbReference type="NCBI Taxonomy" id="2686017"/>
    <lineage>
        <taxon>Bacteria</taxon>
        <taxon>Pseudomonadati</taxon>
        <taxon>Pseudomonadota</taxon>
        <taxon>Betaproteobacteria</taxon>
        <taxon>Neisseriales</taxon>
        <taxon>Neisseriaceae</taxon>
        <taxon>Craterilacuibacter</taxon>
    </lineage>
</organism>
<name>A0A845BMR7_9NEIS</name>
<evidence type="ECO:0000313" key="2">
    <source>
        <dbReference type="Proteomes" id="UP000467214"/>
    </source>
</evidence>
<gene>
    <name evidence="1" type="ORF">GQF02_06875</name>
</gene>
<dbReference type="RefSeq" id="WP_160795839.1">
    <property type="nucleotide sequence ID" value="NZ_WSSB01000005.1"/>
</dbReference>
<comment type="caution">
    <text evidence="1">The sequence shown here is derived from an EMBL/GenBank/DDBJ whole genome shotgun (WGS) entry which is preliminary data.</text>
</comment>
<evidence type="ECO:0000313" key="1">
    <source>
        <dbReference type="EMBL" id="MXR36690.1"/>
    </source>
</evidence>
<dbReference type="InterPro" id="IPR012106">
    <property type="entry name" value="Phage_Mu_Gp1"/>
</dbReference>
<dbReference type="AlphaFoldDB" id="A0A845BMR7"/>
<keyword evidence="2" id="KW-1185">Reference proteome</keyword>
<evidence type="ECO:0008006" key="3">
    <source>
        <dbReference type="Google" id="ProtNLM"/>
    </source>
</evidence>
<proteinExistence type="predicted"/>
<reference evidence="1 2" key="1">
    <citation type="submission" date="2019-12" db="EMBL/GenBank/DDBJ databases">
        <title>Neisseriaceae gen. nov. sp. Genome sequencing and assembly.</title>
        <authorList>
            <person name="Liu Z."/>
            <person name="Li A."/>
        </authorList>
    </citation>
    <scope>NUCLEOTIDE SEQUENCE [LARGE SCALE GENOMIC DNA]</scope>
    <source>
        <strain evidence="1 2">B2N2-7</strain>
    </source>
</reference>
<dbReference type="Pfam" id="PF10123">
    <property type="entry name" value="Mu-like_Pro"/>
    <property type="match status" value="1"/>
</dbReference>
<accession>A0A845BMR7</accession>
<dbReference type="EMBL" id="WSSB01000005">
    <property type="protein sequence ID" value="MXR36690.1"/>
    <property type="molecule type" value="Genomic_DNA"/>
</dbReference>
<protein>
    <recommendedName>
        <fullName evidence="3">Mu-like prophage I protein</fullName>
    </recommendedName>
</protein>
<sequence>MNTAACSTQPLTAPARVFRLIPAGQFRAVDGRPQGLPCWTMDSEAARQIIATVSALAGDVVIDYEHQTLKASTNGTLAPAAGWFKELEWREGDGLYVMDARWTENAAAMLTAREYRYISPVFSYGQASGRVISIHSAAITNTPALDGLTDLAAANRKGFATMQPEGISANDHAKLQHIFGADYAQRAAAHEAAACAAALPPDGISDHDHAKLQAVFGEDYAIRMQGK</sequence>
<dbReference type="Proteomes" id="UP000467214">
    <property type="component" value="Unassembled WGS sequence"/>
</dbReference>